<reference evidence="2 3" key="1">
    <citation type="submission" date="2017-08" db="EMBL/GenBank/DDBJ databases">
        <title>Aliifodinibius alkalisoli sp. nov., isolated from saline alkaline soil.</title>
        <authorList>
            <person name="Liu D."/>
            <person name="Zhang G."/>
        </authorList>
    </citation>
    <scope>NUCLEOTIDE SEQUENCE [LARGE SCALE GENOMIC DNA]</scope>
    <source>
        <strain evidence="2 3">WN023</strain>
    </source>
</reference>
<evidence type="ECO:0000259" key="1">
    <source>
        <dbReference type="SMART" id="SM00829"/>
    </source>
</evidence>
<dbReference type="SMART" id="SM00829">
    <property type="entry name" value="PKS_ER"/>
    <property type="match status" value="1"/>
</dbReference>
<dbReference type="NCBIfam" id="TIGR02823">
    <property type="entry name" value="oxido_YhdH"/>
    <property type="match status" value="1"/>
</dbReference>
<dbReference type="Gene3D" id="3.40.50.720">
    <property type="entry name" value="NAD(P)-binding Rossmann-like Domain"/>
    <property type="match status" value="1"/>
</dbReference>
<protein>
    <submittedName>
        <fullName evidence="2">Oxidoreductase</fullName>
    </submittedName>
</protein>
<dbReference type="PANTHER" id="PTHR43677:SF1">
    <property type="entry name" value="ACRYLYL-COA REDUCTASE ACUI-RELATED"/>
    <property type="match status" value="1"/>
</dbReference>
<dbReference type="Gene3D" id="3.90.180.10">
    <property type="entry name" value="Medium-chain alcohol dehydrogenases, catalytic domain"/>
    <property type="match status" value="1"/>
</dbReference>
<accession>A0A2A2GDX2</accession>
<dbReference type="SUPFAM" id="SSF50129">
    <property type="entry name" value="GroES-like"/>
    <property type="match status" value="1"/>
</dbReference>
<comment type="caution">
    <text evidence="2">The sequence shown here is derived from an EMBL/GenBank/DDBJ whole genome shotgun (WGS) entry which is preliminary data.</text>
</comment>
<dbReference type="AlphaFoldDB" id="A0A2A2GDX2"/>
<name>A0A2A2GDX2_9BACT</name>
<dbReference type="PANTHER" id="PTHR43677">
    <property type="entry name" value="SHORT-CHAIN DEHYDROGENASE/REDUCTASE"/>
    <property type="match status" value="1"/>
</dbReference>
<dbReference type="OrthoDB" id="9805663at2"/>
<dbReference type="CDD" id="cd05280">
    <property type="entry name" value="MDR_yhdh_yhfp"/>
    <property type="match status" value="1"/>
</dbReference>
<dbReference type="Pfam" id="PF00107">
    <property type="entry name" value="ADH_zinc_N"/>
    <property type="match status" value="1"/>
</dbReference>
<dbReference type="InterPro" id="IPR014188">
    <property type="entry name" value="Acrylyl-CoA_reductase_AcuI"/>
</dbReference>
<gene>
    <name evidence="2" type="ORF">CK503_03065</name>
</gene>
<evidence type="ECO:0000313" key="3">
    <source>
        <dbReference type="Proteomes" id="UP000218831"/>
    </source>
</evidence>
<dbReference type="RefSeq" id="WP_095605320.1">
    <property type="nucleotide sequence ID" value="NZ_NSKE01000002.1"/>
</dbReference>
<dbReference type="InterPro" id="IPR051397">
    <property type="entry name" value="Zn-ADH-like_protein"/>
</dbReference>
<dbReference type="InterPro" id="IPR020843">
    <property type="entry name" value="ER"/>
</dbReference>
<dbReference type="EMBL" id="NSKE01000002">
    <property type="protein sequence ID" value="PAU95194.1"/>
    <property type="molecule type" value="Genomic_DNA"/>
</dbReference>
<proteinExistence type="predicted"/>
<dbReference type="InterPro" id="IPR011032">
    <property type="entry name" value="GroES-like_sf"/>
</dbReference>
<dbReference type="InterPro" id="IPR013149">
    <property type="entry name" value="ADH-like_C"/>
</dbReference>
<sequence length="333" mass="36119">MSMSTFKALVVEEQSDGSFERSVKQWPIEKLPDNKVLIEVHYSSLNYKDALSSTGNKGVTKNYPHVPGIDAAGTVAKSSNPQFSSGDKVIVTSYDLGQNTYGGFGQYIRVPANWIVPLPQDLSLRESMIIGTAGFTAAIGIHHLQHNNVNPESGDVLVTGATGGVGVMAVAILSKLGYSVTAATGKMDQKNFLLDVGASKVIHRNEVQDETSRPLLSSKWAGAIDTVGGIMLDTTLRQTKHNGTVACCGNVLGHELHTNVYPFILRGVHLAGMDSGNCEMELRKELWQKLANEWKPESIEQLSRECSLEELGSEIDRILNGQQVGRILLNLTD</sequence>
<dbReference type="GO" id="GO:0043957">
    <property type="term" value="F:acryloyl-CoA reductase (NADPH) activity"/>
    <property type="evidence" value="ECO:0007669"/>
    <property type="project" value="TreeGrafter"/>
</dbReference>
<dbReference type="Pfam" id="PF08240">
    <property type="entry name" value="ADH_N"/>
    <property type="match status" value="1"/>
</dbReference>
<dbReference type="SUPFAM" id="SSF51735">
    <property type="entry name" value="NAD(P)-binding Rossmann-fold domains"/>
    <property type="match status" value="1"/>
</dbReference>
<keyword evidence="3" id="KW-1185">Reference proteome</keyword>
<feature type="domain" description="Enoyl reductase (ER)" evidence="1">
    <location>
        <begin position="17"/>
        <end position="329"/>
    </location>
</feature>
<dbReference type="InterPro" id="IPR036291">
    <property type="entry name" value="NAD(P)-bd_dom_sf"/>
</dbReference>
<dbReference type="InterPro" id="IPR013154">
    <property type="entry name" value="ADH-like_N"/>
</dbReference>
<dbReference type="Proteomes" id="UP000218831">
    <property type="component" value="Unassembled WGS sequence"/>
</dbReference>
<organism evidence="2 3">
    <name type="scientific">Fodinibius salipaludis</name>
    <dbReference type="NCBI Taxonomy" id="2032627"/>
    <lineage>
        <taxon>Bacteria</taxon>
        <taxon>Pseudomonadati</taxon>
        <taxon>Balneolota</taxon>
        <taxon>Balneolia</taxon>
        <taxon>Balneolales</taxon>
        <taxon>Balneolaceae</taxon>
        <taxon>Fodinibius</taxon>
    </lineage>
</organism>
<evidence type="ECO:0000313" key="2">
    <source>
        <dbReference type="EMBL" id="PAU95194.1"/>
    </source>
</evidence>